<keyword evidence="3" id="KW-1185">Reference proteome</keyword>
<dbReference type="Proteomes" id="UP001501777">
    <property type="component" value="Unassembled WGS sequence"/>
</dbReference>
<keyword evidence="1" id="KW-1133">Transmembrane helix</keyword>
<organism evidence="2 3">
    <name type="scientific">Streptomyces longisporus</name>
    <dbReference type="NCBI Taxonomy" id="1948"/>
    <lineage>
        <taxon>Bacteria</taxon>
        <taxon>Bacillati</taxon>
        <taxon>Actinomycetota</taxon>
        <taxon>Actinomycetes</taxon>
        <taxon>Kitasatosporales</taxon>
        <taxon>Streptomycetaceae</taxon>
        <taxon>Streptomyces</taxon>
    </lineage>
</organism>
<proteinExistence type="predicted"/>
<reference evidence="3" key="1">
    <citation type="journal article" date="2019" name="Int. J. Syst. Evol. Microbiol.">
        <title>The Global Catalogue of Microorganisms (GCM) 10K type strain sequencing project: providing services to taxonomists for standard genome sequencing and annotation.</title>
        <authorList>
            <consortium name="The Broad Institute Genomics Platform"/>
            <consortium name="The Broad Institute Genome Sequencing Center for Infectious Disease"/>
            <person name="Wu L."/>
            <person name="Ma J."/>
        </authorList>
    </citation>
    <scope>NUCLEOTIDE SEQUENCE [LARGE SCALE GENOMIC DNA]</scope>
    <source>
        <strain evidence="3">JCM 4395</strain>
    </source>
</reference>
<dbReference type="EMBL" id="BAAASG010000009">
    <property type="protein sequence ID" value="GAA2497294.1"/>
    <property type="molecule type" value="Genomic_DNA"/>
</dbReference>
<keyword evidence="1" id="KW-0812">Transmembrane</keyword>
<dbReference type="RefSeq" id="WP_344402047.1">
    <property type="nucleotide sequence ID" value="NZ_BAAASG010000009.1"/>
</dbReference>
<dbReference type="InterPro" id="IPR010994">
    <property type="entry name" value="RuvA_2-like"/>
</dbReference>
<evidence type="ECO:0000313" key="3">
    <source>
        <dbReference type="Proteomes" id="UP001501777"/>
    </source>
</evidence>
<evidence type="ECO:0000313" key="2">
    <source>
        <dbReference type="EMBL" id="GAA2497294.1"/>
    </source>
</evidence>
<evidence type="ECO:0000256" key="1">
    <source>
        <dbReference type="SAM" id="Phobius"/>
    </source>
</evidence>
<evidence type="ECO:0008006" key="4">
    <source>
        <dbReference type="Google" id="ProtNLM"/>
    </source>
</evidence>
<dbReference type="SUPFAM" id="SSF47781">
    <property type="entry name" value="RuvA domain 2-like"/>
    <property type="match status" value="1"/>
</dbReference>
<accession>A0ABP5ZFZ2</accession>
<feature type="transmembrane region" description="Helical" evidence="1">
    <location>
        <begin position="20"/>
        <end position="43"/>
    </location>
</feature>
<dbReference type="Pfam" id="PF12836">
    <property type="entry name" value="HHH_3"/>
    <property type="match status" value="1"/>
</dbReference>
<feature type="transmembrane region" description="Helical" evidence="1">
    <location>
        <begin position="50"/>
        <end position="68"/>
    </location>
</feature>
<sequence>MARPGNAALPFKPRMSRAGSVLWALVPLLTVGLGTMVILGWAAWRLRSRALALASAVALIVTVVALALTSAPADSGRSSAGGGLIVVVLIGGGLVVTFGVRSRLVDPDRTMVRTTSGSDRAAVEAAMERRARRAEARCILERDPALARELGIGRPDLPRRFDDGGLVDVNHVPLAVLLDLPGFTRELAERVIQVRNQQGLFTYLEELSVYAELPASLIDELAERFVLLS</sequence>
<name>A0ABP5ZFZ2_STRLO</name>
<keyword evidence="1" id="KW-0472">Membrane</keyword>
<feature type="transmembrane region" description="Helical" evidence="1">
    <location>
        <begin position="80"/>
        <end position="100"/>
    </location>
</feature>
<protein>
    <recommendedName>
        <fullName evidence="4">Helix-hairpin-helix domain-containing protein</fullName>
    </recommendedName>
</protein>
<comment type="caution">
    <text evidence="2">The sequence shown here is derived from an EMBL/GenBank/DDBJ whole genome shotgun (WGS) entry which is preliminary data.</text>
</comment>
<gene>
    <name evidence="2" type="ORF">GCM10010276_43050</name>
</gene>